<organism evidence="1 2">
    <name type="scientific">Brachionus plicatilis</name>
    <name type="common">Marine rotifer</name>
    <name type="synonym">Brachionus muelleri</name>
    <dbReference type="NCBI Taxonomy" id="10195"/>
    <lineage>
        <taxon>Eukaryota</taxon>
        <taxon>Metazoa</taxon>
        <taxon>Spiralia</taxon>
        <taxon>Gnathifera</taxon>
        <taxon>Rotifera</taxon>
        <taxon>Eurotatoria</taxon>
        <taxon>Monogononta</taxon>
        <taxon>Pseudotrocha</taxon>
        <taxon>Ploima</taxon>
        <taxon>Brachionidae</taxon>
        <taxon>Brachionus</taxon>
    </lineage>
</organism>
<dbReference type="Proteomes" id="UP000276133">
    <property type="component" value="Unassembled WGS sequence"/>
</dbReference>
<gene>
    <name evidence="1" type="ORF">BpHYR1_032552</name>
</gene>
<dbReference type="EMBL" id="REGN01009772">
    <property type="protein sequence ID" value="RNA00399.1"/>
    <property type="molecule type" value="Genomic_DNA"/>
</dbReference>
<dbReference type="AlphaFoldDB" id="A0A3M7PN40"/>
<protein>
    <submittedName>
        <fullName evidence="1">Uncharacterized protein</fullName>
    </submittedName>
</protein>
<keyword evidence="2" id="KW-1185">Reference proteome</keyword>
<reference evidence="1 2" key="1">
    <citation type="journal article" date="2018" name="Sci. Rep.">
        <title>Genomic signatures of local adaptation to the degree of environmental predictability in rotifers.</title>
        <authorList>
            <person name="Franch-Gras L."/>
            <person name="Hahn C."/>
            <person name="Garcia-Roger E.M."/>
            <person name="Carmona M.J."/>
            <person name="Serra M."/>
            <person name="Gomez A."/>
        </authorList>
    </citation>
    <scope>NUCLEOTIDE SEQUENCE [LARGE SCALE GENOMIC DNA]</scope>
    <source>
        <strain evidence="1">HYR1</strain>
    </source>
</reference>
<evidence type="ECO:0000313" key="1">
    <source>
        <dbReference type="EMBL" id="RNA00399.1"/>
    </source>
</evidence>
<evidence type="ECO:0000313" key="2">
    <source>
        <dbReference type="Proteomes" id="UP000276133"/>
    </source>
</evidence>
<sequence length="68" mass="8190">MIHKSAVQVAFKNCRDLQLKFLLINYLLRNFKILQIKLLYWLCIRLAQLAIKLYRKKSHNLKSAFLKN</sequence>
<name>A0A3M7PN40_BRAPC</name>
<comment type="caution">
    <text evidence="1">The sequence shown here is derived from an EMBL/GenBank/DDBJ whole genome shotgun (WGS) entry which is preliminary data.</text>
</comment>
<accession>A0A3M7PN40</accession>
<proteinExistence type="predicted"/>